<dbReference type="Pfam" id="PF05257">
    <property type="entry name" value="CHAP"/>
    <property type="match status" value="1"/>
</dbReference>
<dbReference type="InterPro" id="IPR023346">
    <property type="entry name" value="Lysozyme-like_dom_sf"/>
</dbReference>
<dbReference type="EMBL" id="BNJF01000001">
    <property type="protein sequence ID" value="GHO42795.1"/>
    <property type="molecule type" value="Genomic_DNA"/>
</dbReference>
<keyword evidence="3" id="KW-1185">Reference proteome</keyword>
<dbReference type="SUPFAM" id="SSF54001">
    <property type="entry name" value="Cysteine proteinases"/>
    <property type="match status" value="1"/>
</dbReference>
<proteinExistence type="predicted"/>
<dbReference type="RefSeq" id="WP_220192299.1">
    <property type="nucleotide sequence ID" value="NZ_BNJF01000001.1"/>
</dbReference>
<dbReference type="InterPro" id="IPR007921">
    <property type="entry name" value="CHAP_dom"/>
</dbReference>
<dbReference type="Proteomes" id="UP000612362">
    <property type="component" value="Unassembled WGS sequence"/>
</dbReference>
<reference evidence="2" key="1">
    <citation type="submission" date="2020-10" db="EMBL/GenBank/DDBJ databases">
        <title>Taxonomic study of unclassified bacteria belonging to the class Ktedonobacteria.</title>
        <authorList>
            <person name="Yabe S."/>
            <person name="Wang C.M."/>
            <person name="Zheng Y."/>
            <person name="Sakai Y."/>
            <person name="Cavaletti L."/>
            <person name="Monciardini P."/>
            <person name="Donadio S."/>
        </authorList>
    </citation>
    <scope>NUCLEOTIDE SEQUENCE</scope>
    <source>
        <strain evidence="2">SOSP1-1</strain>
    </source>
</reference>
<feature type="domain" description="Peptidase C51" evidence="1">
    <location>
        <begin position="138"/>
        <end position="279"/>
    </location>
</feature>
<dbReference type="SUPFAM" id="SSF53955">
    <property type="entry name" value="Lysozyme-like"/>
    <property type="match status" value="1"/>
</dbReference>
<dbReference type="Pfam" id="PF18896">
    <property type="entry name" value="SLT_3"/>
    <property type="match status" value="1"/>
</dbReference>
<evidence type="ECO:0000313" key="3">
    <source>
        <dbReference type="Proteomes" id="UP000612362"/>
    </source>
</evidence>
<dbReference type="PROSITE" id="PS50911">
    <property type="entry name" value="CHAP"/>
    <property type="match status" value="1"/>
</dbReference>
<name>A0A8J3HXC7_9CHLR</name>
<organism evidence="2 3">
    <name type="scientific">Ktedonospora formicarum</name>
    <dbReference type="NCBI Taxonomy" id="2778364"/>
    <lineage>
        <taxon>Bacteria</taxon>
        <taxon>Bacillati</taxon>
        <taxon>Chloroflexota</taxon>
        <taxon>Ktedonobacteria</taxon>
        <taxon>Ktedonobacterales</taxon>
        <taxon>Ktedonobacteraceae</taxon>
        <taxon>Ktedonospora</taxon>
    </lineage>
</organism>
<protein>
    <recommendedName>
        <fullName evidence="1">Peptidase C51 domain-containing protein</fullName>
    </recommendedName>
</protein>
<evidence type="ECO:0000259" key="1">
    <source>
        <dbReference type="PROSITE" id="PS50911"/>
    </source>
</evidence>
<gene>
    <name evidence="2" type="ORF">KSX_09580</name>
</gene>
<dbReference type="InterPro" id="IPR043992">
    <property type="entry name" value="SLT_3"/>
</dbReference>
<dbReference type="AlphaFoldDB" id="A0A8J3HXC7"/>
<evidence type="ECO:0000313" key="2">
    <source>
        <dbReference type="EMBL" id="GHO42795.1"/>
    </source>
</evidence>
<accession>A0A8J3HXC7</accession>
<dbReference type="Gene3D" id="3.90.1720.10">
    <property type="entry name" value="endopeptidase domain like (from Nostoc punctiforme)"/>
    <property type="match status" value="1"/>
</dbReference>
<dbReference type="InterPro" id="IPR038765">
    <property type="entry name" value="Papain-like_cys_pep_sf"/>
</dbReference>
<comment type="caution">
    <text evidence="2">The sequence shown here is derived from an EMBL/GenBank/DDBJ whole genome shotgun (WGS) entry which is preliminary data.</text>
</comment>
<sequence length="438" mass="47429">MSSFMGKGAAGASLGGGFLSGVGGLVSALGLQMLGIISVGTLLLGSIGSWWFQNGAPTYYASDTVVGDLTTLTGDDMSMIKSGNPVLVALAIEHNLTDYKGHNNNYDYNNPIMQIVIQYWRKICGGRICPEALPVGKTDGGILATNFLDCSVVQLTCGNGFQCAMFISTVFGLSGNALPAKGNAIDYWRANHSIYENAGWKYINNGSGMPSIGDLAVMDHGVYGHIMLVVGVTPPSGGKDGTVYLAQGNAPGNTNIHMGNGDVNLLKWPLKSNGFATINWSSEYTLLGFIHKDDWSKKWGDPFSTTPYTPSGDAKCDEKARAMPESQARQLAAQAGFSGHGLDVIIAIAHAESSLNPKNCLLNKDWHDWYPQWHVHKKGRTLDRGIMQINNYWHFEVKDECAFDPLCSFKEAYKISNKGTSFSPWTTYTGGAYRKYMP</sequence>